<organism evidence="1 2">
    <name type="scientific">Collybia nuda</name>
    <dbReference type="NCBI Taxonomy" id="64659"/>
    <lineage>
        <taxon>Eukaryota</taxon>
        <taxon>Fungi</taxon>
        <taxon>Dikarya</taxon>
        <taxon>Basidiomycota</taxon>
        <taxon>Agaricomycotina</taxon>
        <taxon>Agaricomycetes</taxon>
        <taxon>Agaricomycetidae</taxon>
        <taxon>Agaricales</taxon>
        <taxon>Tricholomatineae</taxon>
        <taxon>Clitocybaceae</taxon>
        <taxon>Collybia</taxon>
    </lineage>
</organism>
<proteinExistence type="predicted"/>
<evidence type="ECO:0000313" key="2">
    <source>
        <dbReference type="Proteomes" id="UP000807353"/>
    </source>
</evidence>
<feature type="non-terminal residue" evidence="1">
    <location>
        <position position="1"/>
    </location>
</feature>
<protein>
    <submittedName>
        <fullName evidence="1">Uncharacterized protein</fullName>
    </submittedName>
</protein>
<name>A0A9P5Y670_9AGAR</name>
<gene>
    <name evidence="1" type="ORF">BDZ94DRAFT_1256866</name>
</gene>
<dbReference type="AlphaFoldDB" id="A0A9P5Y670"/>
<reference evidence="1" key="1">
    <citation type="submission" date="2020-11" db="EMBL/GenBank/DDBJ databases">
        <authorList>
            <consortium name="DOE Joint Genome Institute"/>
            <person name="Ahrendt S."/>
            <person name="Riley R."/>
            <person name="Andreopoulos W."/>
            <person name="Labutti K."/>
            <person name="Pangilinan J."/>
            <person name="Ruiz-Duenas F.J."/>
            <person name="Barrasa J.M."/>
            <person name="Sanchez-Garcia M."/>
            <person name="Camarero S."/>
            <person name="Miyauchi S."/>
            <person name="Serrano A."/>
            <person name="Linde D."/>
            <person name="Babiker R."/>
            <person name="Drula E."/>
            <person name="Ayuso-Fernandez I."/>
            <person name="Pacheco R."/>
            <person name="Padilla G."/>
            <person name="Ferreira P."/>
            <person name="Barriuso J."/>
            <person name="Kellner H."/>
            <person name="Castanera R."/>
            <person name="Alfaro M."/>
            <person name="Ramirez L."/>
            <person name="Pisabarro A.G."/>
            <person name="Kuo A."/>
            <person name="Tritt A."/>
            <person name="Lipzen A."/>
            <person name="He G."/>
            <person name="Yan M."/>
            <person name="Ng V."/>
            <person name="Cullen D."/>
            <person name="Martin F."/>
            <person name="Rosso M.-N."/>
            <person name="Henrissat B."/>
            <person name="Hibbett D."/>
            <person name="Martinez A.T."/>
            <person name="Grigoriev I.V."/>
        </authorList>
    </citation>
    <scope>NUCLEOTIDE SEQUENCE</scope>
    <source>
        <strain evidence="1">CBS 247.69</strain>
    </source>
</reference>
<dbReference type="Proteomes" id="UP000807353">
    <property type="component" value="Unassembled WGS sequence"/>
</dbReference>
<evidence type="ECO:0000313" key="1">
    <source>
        <dbReference type="EMBL" id="KAF9464312.1"/>
    </source>
</evidence>
<dbReference type="EMBL" id="MU150255">
    <property type="protein sequence ID" value="KAF9464312.1"/>
    <property type="molecule type" value="Genomic_DNA"/>
</dbReference>
<accession>A0A9P5Y670</accession>
<keyword evidence="2" id="KW-1185">Reference proteome</keyword>
<sequence>RSLPEKPQPSPDRSCVHHDSACNARTVRMRIGTTENVDWDCEMRGSTVGMWLQTYSVKPLIKFKHLVSECQFQGSSSLLSFISTALAHSRSIEPMFKSNYTVQNDVQPAISLPR</sequence>
<comment type="caution">
    <text evidence="1">The sequence shown here is derived from an EMBL/GenBank/DDBJ whole genome shotgun (WGS) entry which is preliminary data.</text>
</comment>